<dbReference type="EMBL" id="KL142379">
    <property type="protein sequence ID" value="KDR76091.1"/>
    <property type="molecule type" value="Genomic_DNA"/>
</dbReference>
<feature type="compositionally biased region" description="Polar residues" evidence="1">
    <location>
        <begin position="112"/>
        <end position="122"/>
    </location>
</feature>
<gene>
    <name evidence="2" type="ORF">GALMADRAFT_139841</name>
</gene>
<name>A0A067SYY4_GALM3</name>
<evidence type="ECO:0000313" key="2">
    <source>
        <dbReference type="EMBL" id="KDR76091.1"/>
    </source>
</evidence>
<evidence type="ECO:0000256" key="1">
    <source>
        <dbReference type="SAM" id="MobiDB-lite"/>
    </source>
</evidence>
<feature type="compositionally biased region" description="Basic and acidic residues" evidence="1">
    <location>
        <begin position="83"/>
        <end position="93"/>
    </location>
</feature>
<feature type="region of interest" description="Disordered" evidence="1">
    <location>
        <begin position="81"/>
        <end position="122"/>
    </location>
</feature>
<protein>
    <submittedName>
        <fullName evidence="2">Uncharacterized protein</fullName>
    </submittedName>
</protein>
<sequence>MRRHMASLDGGLGVLQYQRRPGHPGACQPARLVLVGVLAPRATGELRPEGRPRPPPDGKITEIPVYERHHAACLHQGLQDHLGPPERPHDHTGGHLGTKAAPGCISSKQRRPLSTTSNIATTAPTSSSTLKVYYTSDTRRSWYPVQATMPQQIQQANCHLSPII</sequence>
<evidence type="ECO:0000313" key="3">
    <source>
        <dbReference type="Proteomes" id="UP000027222"/>
    </source>
</evidence>
<dbReference type="AlphaFoldDB" id="A0A067SYY4"/>
<dbReference type="Proteomes" id="UP000027222">
    <property type="component" value="Unassembled WGS sequence"/>
</dbReference>
<reference evidence="3" key="1">
    <citation type="journal article" date="2014" name="Proc. Natl. Acad. Sci. U.S.A.">
        <title>Extensive sampling of basidiomycete genomes demonstrates inadequacy of the white-rot/brown-rot paradigm for wood decay fungi.</title>
        <authorList>
            <person name="Riley R."/>
            <person name="Salamov A.A."/>
            <person name="Brown D.W."/>
            <person name="Nagy L.G."/>
            <person name="Floudas D."/>
            <person name="Held B.W."/>
            <person name="Levasseur A."/>
            <person name="Lombard V."/>
            <person name="Morin E."/>
            <person name="Otillar R."/>
            <person name="Lindquist E.A."/>
            <person name="Sun H."/>
            <person name="LaButti K.M."/>
            <person name="Schmutz J."/>
            <person name="Jabbour D."/>
            <person name="Luo H."/>
            <person name="Baker S.E."/>
            <person name="Pisabarro A.G."/>
            <person name="Walton J.D."/>
            <person name="Blanchette R.A."/>
            <person name="Henrissat B."/>
            <person name="Martin F."/>
            <person name="Cullen D."/>
            <person name="Hibbett D.S."/>
            <person name="Grigoriev I.V."/>
        </authorList>
    </citation>
    <scope>NUCLEOTIDE SEQUENCE [LARGE SCALE GENOMIC DNA]</scope>
    <source>
        <strain evidence="3">CBS 339.88</strain>
    </source>
</reference>
<dbReference type="HOGENOM" id="CLU_1619131_0_0_1"/>
<keyword evidence="3" id="KW-1185">Reference proteome</keyword>
<organism evidence="2 3">
    <name type="scientific">Galerina marginata (strain CBS 339.88)</name>
    <dbReference type="NCBI Taxonomy" id="685588"/>
    <lineage>
        <taxon>Eukaryota</taxon>
        <taxon>Fungi</taxon>
        <taxon>Dikarya</taxon>
        <taxon>Basidiomycota</taxon>
        <taxon>Agaricomycotina</taxon>
        <taxon>Agaricomycetes</taxon>
        <taxon>Agaricomycetidae</taxon>
        <taxon>Agaricales</taxon>
        <taxon>Agaricineae</taxon>
        <taxon>Strophariaceae</taxon>
        <taxon>Galerina</taxon>
    </lineage>
</organism>
<proteinExistence type="predicted"/>
<accession>A0A067SYY4</accession>